<feature type="region of interest" description="Disordered" evidence="1">
    <location>
        <begin position="632"/>
        <end position="669"/>
    </location>
</feature>
<reference evidence="2 3" key="1">
    <citation type="submission" date="2014-12" db="EMBL/GenBank/DDBJ databases">
        <authorList>
            <person name="Neuveglise Cecile"/>
        </authorList>
    </citation>
    <scope>NUCLEOTIDE SEQUENCE [LARGE SCALE GENOMIC DNA]</scope>
    <source>
        <strain evidence="2 3">CBS 12615</strain>
    </source>
</reference>
<sequence length="1025" mass="115696">MDYSKSKTETRLLQSLNKFIALLAYLGTLPPSTATANAKLLANYLRLNLLSRLRHLQTVSEAERPLDSKERDLLVQWWITLLNFLNSDSRSQEQDEIPPLLTIEVCSVALESVSRILTLTGLASSNQRELDITAYHTLLSVHYVTNRLISNTKKRKFFVSNKQLPAAHAKQQLRYYNQYNQLLNSFMGKLMAYAFFYLDASFEYDSLLLRFLEPNVCVVERSFPAFPWKTKDHKISGQSCPPRSLTTLTEQDKKIFQVVISYLRNDTIFMAFYWHYWHIALSSLAAHNIEKVDKVSIPGCEVLIRYISKNLDSDIAAFSRFLKSQENDSFQHTRPTGQTFPVTSEQTDNFVFVNFKTVKLWECIRSLVGCLHPNMSNLLCNWIKLHDGILLRKLAKIPAYDHQLGNLIYNRLLQFVLFQFYSLEPYLLAFNWPKWCQGLTSMLQTLNVNCQCVALVSLFNIWDYIPTDQQVQSDIITTLVIDWWENLAQDTIFDVVRILFFKIVVFRLLSSTNVTLEVLKTQVVKKLQEAYLRAVSLELEVPAEFHPSLATDVLLFHINRKVILSKYDSTSEDSLLKECELNNNNNNNKEKERSLLLPSVIMTANVRPMFVLSQGRYPFDILDEMVLKASKKAAKKRNQDSKSDSNPSKNLLSSGPNNSSKSSSDLAEEEADGSVASAFGSFLSKFGSSSLKNSKKSKGSLAERFTRSTSSGSSRLAGEPVLTLDGKHDCESAEMISMFSSLSGASSLSANRSGSSLELRTHQSISKDSLTSRRSSIKDEHDDVVQPQKKKKLLAPPESKFSAEIVKAEPIRWMFRTITVPISGSMPSAVLRVQKANDKWGIVTAKSYDKPLPPTNENSGEGLVDFADHPSLAGDINSSNVSESLVMGSCNDNSKGFISSQPMVPHPYLVGLGLSQSTSSNPHDGDQFTLTSAKSEKSIEKRLEKHNTPNAPSAQNTPYTMKQGTELGKLVKMITVFNDTVSERLHFMDMVHYSGQRLMLDPELSTFRNSQNSHRNLDNARIEYM</sequence>
<dbReference type="RefSeq" id="XP_022627850.1">
    <property type="nucleotide sequence ID" value="XM_022773369.1"/>
</dbReference>
<feature type="compositionally biased region" description="Polar residues" evidence="1">
    <location>
        <begin position="762"/>
        <end position="774"/>
    </location>
</feature>
<evidence type="ECO:0000313" key="2">
    <source>
        <dbReference type="EMBL" id="CEP61616.1"/>
    </source>
</evidence>
<evidence type="ECO:0000313" key="3">
    <source>
        <dbReference type="Proteomes" id="UP000054304"/>
    </source>
</evidence>
<protein>
    <submittedName>
        <fullName evidence="2">LALA0S03e06920g1_1</fullName>
    </submittedName>
</protein>
<gene>
    <name evidence="2" type="ORF">LALA0_S03e06920g</name>
</gene>
<dbReference type="GeneID" id="34685045"/>
<dbReference type="OrthoDB" id="296767at2759"/>
<name>A0A0C7N4U4_9SACH</name>
<dbReference type="EMBL" id="LN736362">
    <property type="protein sequence ID" value="CEP61616.1"/>
    <property type="molecule type" value="Genomic_DNA"/>
</dbReference>
<feature type="compositionally biased region" description="Low complexity" evidence="1">
    <location>
        <begin position="645"/>
        <end position="665"/>
    </location>
</feature>
<accession>A0A0C7N4U4</accession>
<feature type="region of interest" description="Disordered" evidence="1">
    <location>
        <begin position="751"/>
        <end position="796"/>
    </location>
</feature>
<proteinExistence type="predicted"/>
<dbReference type="HOGENOM" id="CLU_006978_0_0_1"/>
<keyword evidence="3" id="KW-1185">Reference proteome</keyword>
<evidence type="ECO:0000256" key="1">
    <source>
        <dbReference type="SAM" id="MobiDB-lite"/>
    </source>
</evidence>
<dbReference type="Pfam" id="PF08578">
    <property type="entry name" value="DUF1765"/>
    <property type="match status" value="1"/>
</dbReference>
<dbReference type="AlphaFoldDB" id="A0A0C7N4U4"/>
<organism evidence="2 3">
    <name type="scientific">Lachancea lanzarotensis</name>
    <dbReference type="NCBI Taxonomy" id="1245769"/>
    <lineage>
        <taxon>Eukaryota</taxon>
        <taxon>Fungi</taxon>
        <taxon>Dikarya</taxon>
        <taxon>Ascomycota</taxon>
        <taxon>Saccharomycotina</taxon>
        <taxon>Saccharomycetes</taxon>
        <taxon>Saccharomycetales</taxon>
        <taxon>Saccharomycetaceae</taxon>
        <taxon>Lachancea</taxon>
    </lineage>
</organism>
<feature type="compositionally biased region" description="Low complexity" evidence="1">
    <location>
        <begin position="699"/>
        <end position="715"/>
    </location>
</feature>
<dbReference type="InterPro" id="IPR013887">
    <property type="entry name" value="UPF0592"/>
</dbReference>
<dbReference type="Proteomes" id="UP000054304">
    <property type="component" value="Unassembled WGS sequence"/>
</dbReference>
<feature type="region of interest" description="Disordered" evidence="1">
    <location>
        <begin position="688"/>
        <end position="720"/>
    </location>
</feature>